<evidence type="ECO:0000256" key="5">
    <source>
        <dbReference type="SAM" id="Phobius"/>
    </source>
</evidence>
<keyword evidence="4 5" id="KW-0472">Membrane</keyword>
<sequence length="372" mass="42342">MLRLLIIFGLIALVAAVAPWLIDEKGYVLIAFGQWTVEGSIVSFVILTLLTLFGGYLLFCLLRYVINSYRNVRHGFFARSKERKQAVLEQALWALINDDMQQLQHTLSKGSVDEKWRDFSLAMQAKARLQQGERDFALNLLDELSDKNRSEPVNLWLAAHSEAEVLATLRSQCASKKATAHQLKLYANVLLKLHKFNEFAQLAPRLIKAQSFDENEWDWALRAYFDSDSVTTLQKRNGDLPKALRSGGHTHYLRAMVRVGEIAAVQGELKKLLKRNEYSQLLSVLSEIEYGQVEELQKALQAELKKQPDETEMLLCLAYLAQSQDEHELAARIFDKVLAQQQGLPHPQRAMQSYRATGQAEKALLVLDHSQH</sequence>
<dbReference type="Proteomes" id="UP001447008">
    <property type="component" value="Unassembled WGS sequence"/>
</dbReference>
<reference evidence="7 8" key="1">
    <citation type="submission" date="2024-03" db="EMBL/GenBank/DDBJ databases">
        <title>Pseudoalteromonas qingdaonensis sp. nov., isolated from the intestines of marine benthic organisms.</title>
        <authorList>
            <person name="Lin X."/>
            <person name="Fang S."/>
            <person name="Hu X."/>
        </authorList>
    </citation>
    <scope>NUCLEOTIDE SEQUENCE [LARGE SCALE GENOMIC DNA]</scope>
    <source>
        <strain evidence="7 8">YIC-827</strain>
    </source>
</reference>
<organism evidence="7 8">
    <name type="scientific">Pseudoalteromonas qingdaonensis</name>
    <dbReference type="NCBI Taxonomy" id="3131913"/>
    <lineage>
        <taxon>Bacteria</taxon>
        <taxon>Pseudomonadati</taxon>
        <taxon>Pseudomonadota</taxon>
        <taxon>Gammaproteobacteria</taxon>
        <taxon>Alteromonadales</taxon>
        <taxon>Pseudoalteromonadaceae</taxon>
        <taxon>Pseudoalteromonas</taxon>
    </lineage>
</organism>
<proteinExistence type="predicted"/>
<keyword evidence="2 5" id="KW-0812">Transmembrane</keyword>
<dbReference type="InterPro" id="IPR011990">
    <property type="entry name" value="TPR-like_helical_dom_sf"/>
</dbReference>
<evidence type="ECO:0000256" key="1">
    <source>
        <dbReference type="ARBA" id="ARBA00004370"/>
    </source>
</evidence>
<evidence type="ECO:0000256" key="3">
    <source>
        <dbReference type="ARBA" id="ARBA00022989"/>
    </source>
</evidence>
<comment type="caution">
    <text evidence="7">The sequence shown here is derived from an EMBL/GenBank/DDBJ whole genome shotgun (WGS) entry which is preliminary data.</text>
</comment>
<evidence type="ECO:0000259" key="6">
    <source>
        <dbReference type="Pfam" id="PF07219"/>
    </source>
</evidence>
<keyword evidence="3 5" id="KW-1133">Transmembrane helix</keyword>
<dbReference type="Gene3D" id="1.25.40.10">
    <property type="entry name" value="Tetratricopeptide repeat domain"/>
    <property type="match status" value="1"/>
</dbReference>
<keyword evidence="8" id="KW-1185">Reference proteome</keyword>
<gene>
    <name evidence="7" type="ORF">WCN91_14830</name>
</gene>
<dbReference type="Pfam" id="PF07219">
    <property type="entry name" value="HemY_N"/>
    <property type="match status" value="1"/>
</dbReference>
<dbReference type="EMBL" id="JBCGCU010000024">
    <property type="protein sequence ID" value="MEM0516671.1"/>
    <property type="molecule type" value="Genomic_DNA"/>
</dbReference>
<evidence type="ECO:0000256" key="2">
    <source>
        <dbReference type="ARBA" id="ARBA00022692"/>
    </source>
</evidence>
<accession>A0ABU9N0M1</accession>
<evidence type="ECO:0000313" key="7">
    <source>
        <dbReference type="EMBL" id="MEM0516671.1"/>
    </source>
</evidence>
<feature type="domain" description="HemY N-terminal" evidence="6">
    <location>
        <begin position="26"/>
        <end position="132"/>
    </location>
</feature>
<evidence type="ECO:0000256" key="4">
    <source>
        <dbReference type="ARBA" id="ARBA00023136"/>
    </source>
</evidence>
<evidence type="ECO:0000313" key="8">
    <source>
        <dbReference type="Proteomes" id="UP001447008"/>
    </source>
</evidence>
<protein>
    <submittedName>
        <fullName evidence="7">Heme biosynthesis HemY N-terminal domain-containing protein</fullName>
    </submittedName>
</protein>
<name>A0ABU9N0M1_9GAMM</name>
<dbReference type="RefSeq" id="WP_342680144.1">
    <property type="nucleotide sequence ID" value="NZ_JBCGCU010000024.1"/>
</dbReference>
<dbReference type="SUPFAM" id="SSF48452">
    <property type="entry name" value="TPR-like"/>
    <property type="match status" value="2"/>
</dbReference>
<feature type="transmembrane region" description="Helical" evidence="5">
    <location>
        <begin position="40"/>
        <end position="66"/>
    </location>
</feature>
<comment type="subcellular location">
    <subcellularLocation>
        <location evidence="1">Membrane</location>
    </subcellularLocation>
</comment>
<dbReference type="InterPro" id="IPR010817">
    <property type="entry name" value="HemY_N"/>
</dbReference>